<reference evidence="5" key="2">
    <citation type="submission" date="2020-09" db="EMBL/GenBank/DDBJ databases">
        <authorList>
            <person name="Sun Q."/>
            <person name="Ohkuma M."/>
        </authorList>
    </citation>
    <scope>NUCLEOTIDE SEQUENCE</scope>
    <source>
        <strain evidence="5">JCM 14371</strain>
    </source>
</reference>
<dbReference type="AlphaFoldDB" id="A0A917P5K2"/>
<feature type="short sequence motif" description="Histidine triad motif" evidence="2 3">
    <location>
        <begin position="104"/>
        <end position="108"/>
    </location>
</feature>
<evidence type="ECO:0000313" key="5">
    <source>
        <dbReference type="EMBL" id="GGJ62711.1"/>
    </source>
</evidence>
<dbReference type="GO" id="GO:0003824">
    <property type="term" value="F:catalytic activity"/>
    <property type="evidence" value="ECO:0007669"/>
    <property type="project" value="InterPro"/>
</dbReference>
<dbReference type="InterPro" id="IPR019808">
    <property type="entry name" value="Histidine_triad_CS"/>
</dbReference>
<evidence type="ECO:0000259" key="4">
    <source>
        <dbReference type="PROSITE" id="PS51084"/>
    </source>
</evidence>
<comment type="caution">
    <text evidence="5">The sequence shown here is derived from an EMBL/GenBank/DDBJ whole genome shotgun (WGS) entry which is preliminary data.</text>
</comment>
<dbReference type="InterPro" id="IPR036265">
    <property type="entry name" value="HIT-like_sf"/>
</dbReference>
<dbReference type="Pfam" id="PF01230">
    <property type="entry name" value="HIT"/>
    <property type="match status" value="1"/>
</dbReference>
<dbReference type="Proteomes" id="UP000635726">
    <property type="component" value="Unassembled WGS sequence"/>
</dbReference>
<evidence type="ECO:0000256" key="2">
    <source>
        <dbReference type="PIRSR" id="PIRSR601310-3"/>
    </source>
</evidence>
<dbReference type="PANTHER" id="PTHR23089">
    <property type="entry name" value="HISTIDINE TRIAD HIT PROTEIN"/>
    <property type="match status" value="1"/>
</dbReference>
<evidence type="ECO:0000256" key="1">
    <source>
        <dbReference type="PIRSR" id="PIRSR601310-1"/>
    </source>
</evidence>
<proteinExistence type="predicted"/>
<sequence length="123" mass="13651">MPPASLYSDLMPDKTLFERIIDREIPSQIVYEDDDYIAIRDIAPKAPVHLLVIPKHVSARVDEITDAGEMGRLWLTAVRVAREHLSDYRLIVNVGSGGGQEVFHTHVHVLGGWEGAHPVGFGT</sequence>
<feature type="domain" description="HIT" evidence="4">
    <location>
        <begin position="16"/>
        <end position="119"/>
    </location>
</feature>
<keyword evidence="6" id="KW-1185">Reference proteome</keyword>
<evidence type="ECO:0000313" key="6">
    <source>
        <dbReference type="Proteomes" id="UP000635726"/>
    </source>
</evidence>
<gene>
    <name evidence="5" type="ORF">GCM10008939_03210</name>
</gene>
<accession>A0A917P5K2</accession>
<dbReference type="InterPro" id="IPR001310">
    <property type="entry name" value="Histidine_triad_HIT"/>
</dbReference>
<dbReference type="PROSITE" id="PS51084">
    <property type="entry name" value="HIT_2"/>
    <property type="match status" value="1"/>
</dbReference>
<protein>
    <submittedName>
        <fullName evidence="5">Histidine triad nucleotide-binding protein</fullName>
    </submittedName>
</protein>
<evidence type="ECO:0000256" key="3">
    <source>
        <dbReference type="PROSITE-ProRule" id="PRU00464"/>
    </source>
</evidence>
<organism evidence="5 6">
    <name type="scientific">Deinococcus aquiradiocola</name>
    <dbReference type="NCBI Taxonomy" id="393059"/>
    <lineage>
        <taxon>Bacteria</taxon>
        <taxon>Thermotogati</taxon>
        <taxon>Deinococcota</taxon>
        <taxon>Deinococci</taxon>
        <taxon>Deinococcales</taxon>
        <taxon>Deinococcaceae</taxon>
        <taxon>Deinococcus</taxon>
    </lineage>
</organism>
<dbReference type="SUPFAM" id="SSF54197">
    <property type="entry name" value="HIT-like"/>
    <property type="match status" value="1"/>
</dbReference>
<dbReference type="Gene3D" id="3.30.428.10">
    <property type="entry name" value="HIT-like"/>
    <property type="match status" value="1"/>
</dbReference>
<dbReference type="EMBL" id="BMOE01000001">
    <property type="protein sequence ID" value="GGJ62711.1"/>
    <property type="molecule type" value="Genomic_DNA"/>
</dbReference>
<feature type="active site" description="Tele-AMP-histidine intermediate" evidence="1">
    <location>
        <position position="106"/>
    </location>
</feature>
<dbReference type="PRINTS" id="PR00332">
    <property type="entry name" value="HISTRIAD"/>
</dbReference>
<dbReference type="CDD" id="cd01276">
    <property type="entry name" value="PKCI_related"/>
    <property type="match status" value="1"/>
</dbReference>
<name>A0A917P5K2_9DEIO</name>
<reference evidence="5" key="1">
    <citation type="journal article" date="2014" name="Int. J. Syst. Evol. Microbiol.">
        <title>Complete genome sequence of Corynebacterium casei LMG S-19264T (=DSM 44701T), isolated from a smear-ripened cheese.</title>
        <authorList>
            <consortium name="US DOE Joint Genome Institute (JGI-PGF)"/>
            <person name="Walter F."/>
            <person name="Albersmeier A."/>
            <person name="Kalinowski J."/>
            <person name="Ruckert C."/>
        </authorList>
    </citation>
    <scope>NUCLEOTIDE SEQUENCE</scope>
    <source>
        <strain evidence="5">JCM 14371</strain>
    </source>
</reference>
<dbReference type="PROSITE" id="PS00892">
    <property type="entry name" value="HIT_1"/>
    <property type="match status" value="1"/>
</dbReference>
<dbReference type="InterPro" id="IPR011146">
    <property type="entry name" value="HIT-like"/>
</dbReference>